<dbReference type="AlphaFoldDB" id="A0A6A6B946"/>
<feature type="domain" description="HAT C-terminal dimerisation" evidence="1">
    <location>
        <begin position="2"/>
        <end position="54"/>
    </location>
</feature>
<dbReference type="GO" id="GO:0046983">
    <property type="term" value="F:protein dimerization activity"/>
    <property type="evidence" value="ECO:0007669"/>
    <property type="project" value="InterPro"/>
</dbReference>
<dbReference type="Proteomes" id="UP000799438">
    <property type="component" value="Unassembled WGS sequence"/>
</dbReference>
<dbReference type="InterPro" id="IPR008906">
    <property type="entry name" value="HATC_C_dom"/>
</dbReference>
<dbReference type="OrthoDB" id="3062869at2759"/>
<sequence length="56" mass="6151">RRTQYPTLSRIVLDLLACPAISSNYERTFSSAGRSISKLRSRLSEGTAEAVTYLGS</sequence>
<dbReference type="GeneID" id="54294523"/>
<dbReference type="EMBL" id="ML995488">
    <property type="protein sequence ID" value="KAF2140812.1"/>
    <property type="molecule type" value="Genomic_DNA"/>
</dbReference>
<feature type="non-terminal residue" evidence="2">
    <location>
        <position position="1"/>
    </location>
</feature>
<evidence type="ECO:0000313" key="3">
    <source>
        <dbReference type="Proteomes" id="UP000799438"/>
    </source>
</evidence>
<dbReference type="SUPFAM" id="SSF53098">
    <property type="entry name" value="Ribonuclease H-like"/>
    <property type="match status" value="1"/>
</dbReference>
<evidence type="ECO:0000259" key="1">
    <source>
        <dbReference type="Pfam" id="PF05699"/>
    </source>
</evidence>
<dbReference type="Pfam" id="PF05699">
    <property type="entry name" value="Dimer_Tnp_hAT"/>
    <property type="match status" value="1"/>
</dbReference>
<gene>
    <name evidence="2" type="ORF">K452DRAFT_229274</name>
</gene>
<evidence type="ECO:0000313" key="2">
    <source>
        <dbReference type="EMBL" id="KAF2140812.1"/>
    </source>
</evidence>
<reference evidence="2" key="1">
    <citation type="journal article" date="2020" name="Stud. Mycol.">
        <title>101 Dothideomycetes genomes: a test case for predicting lifestyles and emergence of pathogens.</title>
        <authorList>
            <person name="Haridas S."/>
            <person name="Albert R."/>
            <person name="Binder M."/>
            <person name="Bloem J."/>
            <person name="Labutti K."/>
            <person name="Salamov A."/>
            <person name="Andreopoulos B."/>
            <person name="Baker S."/>
            <person name="Barry K."/>
            <person name="Bills G."/>
            <person name="Bluhm B."/>
            <person name="Cannon C."/>
            <person name="Castanera R."/>
            <person name="Culley D."/>
            <person name="Daum C."/>
            <person name="Ezra D."/>
            <person name="Gonzalez J."/>
            <person name="Henrissat B."/>
            <person name="Kuo A."/>
            <person name="Liang C."/>
            <person name="Lipzen A."/>
            <person name="Lutzoni F."/>
            <person name="Magnuson J."/>
            <person name="Mondo S."/>
            <person name="Nolan M."/>
            <person name="Ohm R."/>
            <person name="Pangilinan J."/>
            <person name="Park H.-J."/>
            <person name="Ramirez L."/>
            <person name="Alfaro M."/>
            <person name="Sun H."/>
            <person name="Tritt A."/>
            <person name="Yoshinaga Y."/>
            <person name="Zwiers L.-H."/>
            <person name="Turgeon B."/>
            <person name="Goodwin S."/>
            <person name="Spatafora J."/>
            <person name="Crous P."/>
            <person name="Grigoriev I."/>
        </authorList>
    </citation>
    <scope>NUCLEOTIDE SEQUENCE</scope>
    <source>
        <strain evidence="2">CBS 121167</strain>
    </source>
</reference>
<protein>
    <recommendedName>
        <fullName evidence="1">HAT C-terminal dimerisation domain-containing protein</fullName>
    </recommendedName>
</protein>
<dbReference type="RefSeq" id="XP_033396525.1">
    <property type="nucleotide sequence ID" value="XM_033537027.1"/>
</dbReference>
<keyword evidence="3" id="KW-1185">Reference proteome</keyword>
<dbReference type="InterPro" id="IPR012337">
    <property type="entry name" value="RNaseH-like_sf"/>
</dbReference>
<accession>A0A6A6B946</accession>
<proteinExistence type="predicted"/>
<organism evidence="2 3">
    <name type="scientific">Aplosporella prunicola CBS 121167</name>
    <dbReference type="NCBI Taxonomy" id="1176127"/>
    <lineage>
        <taxon>Eukaryota</taxon>
        <taxon>Fungi</taxon>
        <taxon>Dikarya</taxon>
        <taxon>Ascomycota</taxon>
        <taxon>Pezizomycotina</taxon>
        <taxon>Dothideomycetes</taxon>
        <taxon>Dothideomycetes incertae sedis</taxon>
        <taxon>Botryosphaeriales</taxon>
        <taxon>Aplosporellaceae</taxon>
        <taxon>Aplosporella</taxon>
    </lineage>
</organism>
<name>A0A6A6B946_9PEZI</name>